<dbReference type="GO" id="GO:0015279">
    <property type="term" value="F:store-operated calcium channel activity"/>
    <property type="evidence" value="ECO:0007669"/>
    <property type="project" value="TreeGrafter"/>
</dbReference>
<evidence type="ECO:0000256" key="6">
    <source>
        <dbReference type="ARBA" id="ARBA00023136"/>
    </source>
</evidence>
<evidence type="ECO:0000256" key="4">
    <source>
        <dbReference type="ARBA" id="ARBA00022989"/>
    </source>
</evidence>
<gene>
    <name evidence="10" type="ORF">C7M84_007555</name>
</gene>
<evidence type="ECO:0000256" key="8">
    <source>
        <dbReference type="SAM" id="Phobius"/>
    </source>
</evidence>
<proteinExistence type="predicted"/>
<keyword evidence="6 8" id="KW-0472">Membrane</keyword>
<evidence type="ECO:0000313" key="10">
    <source>
        <dbReference type="EMBL" id="ROT85752.1"/>
    </source>
</evidence>
<dbReference type="InterPro" id="IPR002153">
    <property type="entry name" value="TRPC_channel"/>
</dbReference>
<dbReference type="GO" id="GO:0070679">
    <property type="term" value="F:inositol 1,4,5 trisphosphate binding"/>
    <property type="evidence" value="ECO:0007669"/>
    <property type="project" value="TreeGrafter"/>
</dbReference>
<feature type="domain" description="Ion transport" evidence="9">
    <location>
        <begin position="41"/>
        <end position="149"/>
    </location>
</feature>
<evidence type="ECO:0000259" key="9">
    <source>
        <dbReference type="Pfam" id="PF00520"/>
    </source>
</evidence>
<comment type="subcellular location">
    <subcellularLocation>
        <location evidence="1">Membrane</location>
        <topology evidence="1">Multi-pass membrane protein</topology>
    </subcellularLocation>
</comment>
<keyword evidence="4 8" id="KW-1133">Transmembrane helix</keyword>
<comment type="caution">
    <text evidence="10">The sequence shown here is derived from an EMBL/GenBank/DDBJ whole genome shotgun (WGS) entry which is preliminary data.</text>
</comment>
<dbReference type="Pfam" id="PF00520">
    <property type="entry name" value="Ion_trans"/>
    <property type="match status" value="1"/>
</dbReference>
<dbReference type="PANTHER" id="PTHR10117">
    <property type="entry name" value="TRANSIENT RECEPTOR POTENTIAL CHANNEL"/>
    <property type="match status" value="1"/>
</dbReference>
<dbReference type="InterPro" id="IPR005821">
    <property type="entry name" value="Ion_trans_dom"/>
</dbReference>
<reference evidence="10 11" key="2">
    <citation type="submission" date="2019-01" db="EMBL/GenBank/DDBJ databases">
        <title>The decoding of complex shrimp genome reveals the adaptation for benthos swimmer, frequently molting mechanism and breeding impact on genome.</title>
        <authorList>
            <person name="Sun Y."/>
            <person name="Gao Y."/>
            <person name="Yu Y."/>
        </authorList>
    </citation>
    <scope>NUCLEOTIDE SEQUENCE [LARGE SCALE GENOMIC DNA]</scope>
    <source>
        <tissue evidence="10">Muscle</tissue>
    </source>
</reference>
<dbReference type="GO" id="GO:0005886">
    <property type="term" value="C:plasma membrane"/>
    <property type="evidence" value="ECO:0007669"/>
    <property type="project" value="TreeGrafter"/>
</dbReference>
<evidence type="ECO:0000256" key="7">
    <source>
        <dbReference type="ARBA" id="ARBA00023303"/>
    </source>
</evidence>
<dbReference type="AlphaFoldDB" id="A0A3R7T1L5"/>
<dbReference type="PANTHER" id="PTHR10117:SF54">
    <property type="entry name" value="TRANSIENT RECEPTOR POTENTIAL-GAMMA PROTEIN"/>
    <property type="match status" value="1"/>
</dbReference>
<evidence type="ECO:0000256" key="2">
    <source>
        <dbReference type="ARBA" id="ARBA00022448"/>
    </source>
</evidence>
<reference evidence="10 11" key="1">
    <citation type="submission" date="2018-04" db="EMBL/GenBank/DDBJ databases">
        <authorList>
            <person name="Zhang X."/>
            <person name="Yuan J."/>
            <person name="Li F."/>
            <person name="Xiang J."/>
        </authorList>
    </citation>
    <scope>NUCLEOTIDE SEQUENCE [LARGE SCALE GENOMIC DNA]</scope>
    <source>
        <tissue evidence="10">Muscle</tissue>
    </source>
</reference>
<keyword evidence="2" id="KW-0813">Transport</keyword>
<accession>A0A3R7T1L5</accession>
<sequence length="154" mass="17886">MVERLHKQGESRGGYPSITELLIVVYVFGFHLREMKALWNDGLLEYAKTCLNNLLWYYDIDKGKCYSLPGGLPNPKESQSCEIWRRFSNLFETSQSLFWASFGLVDLINFELTGIKSFTRFWSMLMFGSYNVINVIVLLNLLIAMMSNSTRSLW</sequence>
<keyword evidence="3 8" id="KW-0812">Transmembrane</keyword>
<protein>
    <submittedName>
        <fullName evidence="10">Transient receptor protein</fullName>
    </submittedName>
</protein>
<keyword evidence="5" id="KW-0406">Ion transport</keyword>
<feature type="transmembrane region" description="Helical" evidence="8">
    <location>
        <begin position="14"/>
        <end position="32"/>
    </location>
</feature>
<dbReference type="EMBL" id="QCYY01000196">
    <property type="protein sequence ID" value="ROT85752.1"/>
    <property type="molecule type" value="Genomic_DNA"/>
</dbReference>
<dbReference type="Proteomes" id="UP000283509">
    <property type="component" value="Unassembled WGS sequence"/>
</dbReference>
<dbReference type="GO" id="GO:0051480">
    <property type="term" value="P:regulation of cytosolic calcium ion concentration"/>
    <property type="evidence" value="ECO:0007669"/>
    <property type="project" value="TreeGrafter"/>
</dbReference>
<name>A0A3R7T1L5_PENVA</name>
<dbReference type="GO" id="GO:0034703">
    <property type="term" value="C:cation channel complex"/>
    <property type="evidence" value="ECO:0007669"/>
    <property type="project" value="TreeGrafter"/>
</dbReference>
<evidence type="ECO:0000256" key="5">
    <source>
        <dbReference type="ARBA" id="ARBA00023065"/>
    </source>
</evidence>
<evidence type="ECO:0000256" key="1">
    <source>
        <dbReference type="ARBA" id="ARBA00004141"/>
    </source>
</evidence>
<feature type="transmembrane region" description="Helical" evidence="8">
    <location>
        <begin position="121"/>
        <end position="143"/>
    </location>
</feature>
<organism evidence="10 11">
    <name type="scientific">Penaeus vannamei</name>
    <name type="common">Whiteleg shrimp</name>
    <name type="synonym">Litopenaeus vannamei</name>
    <dbReference type="NCBI Taxonomy" id="6689"/>
    <lineage>
        <taxon>Eukaryota</taxon>
        <taxon>Metazoa</taxon>
        <taxon>Ecdysozoa</taxon>
        <taxon>Arthropoda</taxon>
        <taxon>Crustacea</taxon>
        <taxon>Multicrustacea</taxon>
        <taxon>Malacostraca</taxon>
        <taxon>Eumalacostraca</taxon>
        <taxon>Eucarida</taxon>
        <taxon>Decapoda</taxon>
        <taxon>Dendrobranchiata</taxon>
        <taxon>Penaeoidea</taxon>
        <taxon>Penaeidae</taxon>
        <taxon>Penaeus</taxon>
    </lineage>
</organism>
<evidence type="ECO:0000256" key="3">
    <source>
        <dbReference type="ARBA" id="ARBA00022692"/>
    </source>
</evidence>
<dbReference type="OrthoDB" id="2373987at2759"/>
<evidence type="ECO:0000313" key="11">
    <source>
        <dbReference type="Proteomes" id="UP000283509"/>
    </source>
</evidence>
<keyword evidence="10" id="KW-0675">Receptor</keyword>
<keyword evidence="11" id="KW-1185">Reference proteome</keyword>
<keyword evidence="7" id="KW-0407">Ion channel</keyword>